<dbReference type="EMBL" id="JACHDS010000001">
    <property type="protein sequence ID" value="MBB6174195.1"/>
    <property type="molecule type" value="Genomic_DNA"/>
</dbReference>
<proteinExistence type="predicted"/>
<name>A0A7W9YLI1_9ACTN</name>
<sequence>MSQSHARIYALHADEIGLSRLPDGDLSGLRIADAVIVLDDAFLLARQDRIHALERLAELARQAAGELRTGRRDDEAEVDRR</sequence>
<evidence type="ECO:0000313" key="2">
    <source>
        <dbReference type="Proteomes" id="UP000546642"/>
    </source>
</evidence>
<organism evidence="1 2">
    <name type="scientific">Nocardiopsis mwathae</name>
    <dbReference type="NCBI Taxonomy" id="1472723"/>
    <lineage>
        <taxon>Bacteria</taxon>
        <taxon>Bacillati</taxon>
        <taxon>Actinomycetota</taxon>
        <taxon>Actinomycetes</taxon>
        <taxon>Streptosporangiales</taxon>
        <taxon>Nocardiopsidaceae</taxon>
        <taxon>Nocardiopsis</taxon>
    </lineage>
</organism>
<protein>
    <submittedName>
        <fullName evidence="1">Uncharacterized protein</fullName>
    </submittedName>
</protein>
<dbReference type="RefSeq" id="WP_184078080.1">
    <property type="nucleotide sequence ID" value="NZ_JACHDS010000001.1"/>
</dbReference>
<evidence type="ECO:0000313" key="1">
    <source>
        <dbReference type="EMBL" id="MBB6174195.1"/>
    </source>
</evidence>
<dbReference type="Proteomes" id="UP000546642">
    <property type="component" value="Unassembled WGS sequence"/>
</dbReference>
<dbReference type="AlphaFoldDB" id="A0A7W9YLI1"/>
<comment type="caution">
    <text evidence="1">The sequence shown here is derived from an EMBL/GenBank/DDBJ whole genome shotgun (WGS) entry which is preliminary data.</text>
</comment>
<keyword evidence="2" id="KW-1185">Reference proteome</keyword>
<accession>A0A7W9YLI1</accession>
<reference evidence="1 2" key="1">
    <citation type="submission" date="2020-08" db="EMBL/GenBank/DDBJ databases">
        <title>Sequencing the genomes of 1000 actinobacteria strains.</title>
        <authorList>
            <person name="Klenk H.-P."/>
        </authorList>
    </citation>
    <scope>NUCLEOTIDE SEQUENCE [LARGE SCALE GENOMIC DNA]</scope>
    <source>
        <strain evidence="1 2">DSM 46659</strain>
    </source>
</reference>
<gene>
    <name evidence="1" type="ORF">HNR23_004255</name>
</gene>